<feature type="region of interest" description="Disordered" evidence="6">
    <location>
        <begin position="99"/>
        <end position="123"/>
    </location>
</feature>
<dbReference type="EMBL" id="GGMR01012742">
    <property type="protein sequence ID" value="MBY25361.1"/>
    <property type="molecule type" value="Transcribed_RNA"/>
</dbReference>
<organism evidence="7">
    <name type="scientific">Schizaphis graminum</name>
    <name type="common">Green bug aphid</name>
    <dbReference type="NCBI Taxonomy" id="13262"/>
    <lineage>
        <taxon>Eukaryota</taxon>
        <taxon>Metazoa</taxon>
        <taxon>Ecdysozoa</taxon>
        <taxon>Arthropoda</taxon>
        <taxon>Hexapoda</taxon>
        <taxon>Insecta</taxon>
        <taxon>Pterygota</taxon>
        <taxon>Neoptera</taxon>
        <taxon>Paraneoptera</taxon>
        <taxon>Hemiptera</taxon>
        <taxon>Sternorrhyncha</taxon>
        <taxon>Aphidomorpha</taxon>
        <taxon>Aphidoidea</taxon>
        <taxon>Aphididae</taxon>
        <taxon>Aphidini</taxon>
        <taxon>Schizaphis</taxon>
    </lineage>
</organism>
<gene>
    <name evidence="7" type="primary">ZBED4_1</name>
    <name evidence="7" type="ORF">g.19453</name>
</gene>
<dbReference type="SUPFAM" id="SSF53098">
    <property type="entry name" value="Ribonuclease H-like"/>
    <property type="match status" value="1"/>
</dbReference>
<keyword evidence="3" id="KW-0863">Zinc-finger</keyword>
<sequence length="379" mass="43444">MPLPDKFPAGAHELDAVTRLNRSFLGINIQYIVDDYIKLRTLGLVELTQSHTGLYLKEVILNVLKKYNIEPDQIYTITSDNEANMLKAVSLIEKDISELQQSDNESENNGEINELNIDDDSSVCSNETTSEMCTENYVDLDEDQISMMLAENTEENNICLDNDYEQSENILNEIQSFQNIGGDTSIFTGVRCVAHTLQLAVIDSLKDSGIEKILNKVRTLVKKLRNQTYIYIIKKEKLKSLILDCLTRWHSTLDMLERVKYLKNFIQNMAANDSSLKKVCLNNSEWNQIEVISKALLPSKICTKKFQSEQLTLTDFYGAWILCKIQTKKCNTSFSEKLVECLTNREQHLMKNKVLLAAIFLDPRYKIMLDDEQYTTAIT</sequence>
<keyword evidence="5" id="KW-0539">Nucleus</keyword>
<evidence type="ECO:0000256" key="3">
    <source>
        <dbReference type="ARBA" id="ARBA00022771"/>
    </source>
</evidence>
<keyword evidence="2" id="KW-0479">Metal-binding</keyword>
<dbReference type="PANTHER" id="PTHR46481">
    <property type="entry name" value="ZINC FINGER BED DOMAIN-CONTAINING PROTEIN 4"/>
    <property type="match status" value="1"/>
</dbReference>
<dbReference type="PANTHER" id="PTHR46481:SF10">
    <property type="entry name" value="ZINC FINGER BED DOMAIN-CONTAINING PROTEIN 39"/>
    <property type="match status" value="1"/>
</dbReference>
<dbReference type="InterPro" id="IPR012337">
    <property type="entry name" value="RNaseH-like_sf"/>
</dbReference>
<comment type="subcellular location">
    <subcellularLocation>
        <location evidence="1">Nucleus</location>
    </subcellularLocation>
</comment>
<feature type="compositionally biased region" description="Polar residues" evidence="6">
    <location>
        <begin position="99"/>
        <end position="111"/>
    </location>
</feature>
<dbReference type="GO" id="GO:0005634">
    <property type="term" value="C:nucleus"/>
    <property type="evidence" value="ECO:0007669"/>
    <property type="project" value="UniProtKB-SubCell"/>
</dbReference>
<evidence type="ECO:0000256" key="4">
    <source>
        <dbReference type="ARBA" id="ARBA00022833"/>
    </source>
</evidence>
<dbReference type="InterPro" id="IPR052035">
    <property type="entry name" value="ZnF_BED_domain_contain"/>
</dbReference>
<evidence type="ECO:0000313" key="7">
    <source>
        <dbReference type="EMBL" id="MBY25361.1"/>
    </source>
</evidence>
<evidence type="ECO:0000256" key="5">
    <source>
        <dbReference type="ARBA" id="ARBA00023242"/>
    </source>
</evidence>
<name>A0A2S2P7C7_SCHGA</name>
<evidence type="ECO:0000256" key="6">
    <source>
        <dbReference type="SAM" id="MobiDB-lite"/>
    </source>
</evidence>
<accession>A0A2S2P7C7</accession>
<dbReference type="GO" id="GO:0008270">
    <property type="term" value="F:zinc ion binding"/>
    <property type="evidence" value="ECO:0007669"/>
    <property type="project" value="UniProtKB-KW"/>
</dbReference>
<evidence type="ECO:0000256" key="1">
    <source>
        <dbReference type="ARBA" id="ARBA00004123"/>
    </source>
</evidence>
<protein>
    <submittedName>
        <fullName evidence="7">Zinc finger BED domain-containing protein 4</fullName>
    </submittedName>
</protein>
<keyword evidence="4" id="KW-0862">Zinc</keyword>
<reference evidence="7" key="1">
    <citation type="submission" date="2018-04" db="EMBL/GenBank/DDBJ databases">
        <title>Transcriptome of Schizaphis graminum biotype I.</title>
        <authorList>
            <person name="Scully E.D."/>
            <person name="Geib S.M."/>
            <person name="Palmer N.A."/>
            <person name="Koch K."/>
            <person name="Bradshaw J."/>
            <person name="Heng-Moss T."/>
            <person name="Sarath G."/>
        </authorList>
    </citation>
    <scope>NUCLEOTIDE SEQUENCE</scope>
</reference>
<evidence type="ECO:0000256" key="2">
    <source>
        <dbReference type="ARBA" id="ARBA00022723"/>
    </source>
</evidence>
<dbReference type="AlphaFoldDB" id="A0A2S2P7C7"/>
<proteinExistence type="predicted"/>